<feature type="transmembrane region" description="Helical" evidence="8">
    <location>
        <begin position="35"/>
        <end position="56"/>
    </location>
</feature>
<dbReference type="InterPro" id="IPR017452">
    <property type="entry name" value="GPCR_Rhodpsn_7TM"/>
</dbReference>
<accession>A0AAV2I177</accession>
<dbReference type="PRINTS" id="PR00237">
    <property type="entry name" value="GPCRRHODOPSN"/>
</dbReference>
<evidence type="ECO:0000256" key="6">
    <source>
        <dbReference type="ARBA" id="ARBA00023170"/>
    </source>
</evidence>
<evidence type="ECO:0000256" key="1">
    <source>
        <dbReference type="ARBA" id="ARBA00004141"/>
    </source>
</evidence>
<dbReference type="SUPFAM" id="SSF81321">
    <property type="entry name" value="Family A G protein-coupled receptor-like"/>
    <property type="match status" value="1"/>
</dbReference>
<evidence type="ECO:0000256" key="2">
    <source>
        <dbReference type="ARBA" id="ARBA00022692"/>
    </source>
</evidence>
<evidence type="ECO:0000256" key="5">
    <source>
        <dbReference type="ARBA" id="ARBA00023136"/>
    </source>
</evidence>
<dbReference type="PROSITE" id="PS50262">
    <property type="entry name" value="G_PROTEIN_RECEP_F1_2"/>
    <property type="match status" value="1"/>
</dbReference>
<evidence type="ECO:0000256" key="8">
    <source>
        <dbReference type="SAM" id="Phobius"/>
    </source>
</evidence>
<comment type="subcellular location">
    <subcellularLocation>
        <location evidence="1">Membrane</location>
        <topology evidence="1">Multi-pass membrane protein</topology>
    </subcellularLocation>
</comment>
<protein>
    <recommendedName>
        <fullName evidence="9">G-protein coupled receptors family 1 profile domain-containing protein</fullName>
    </recommendedName>
</protein>
<keyword evidence="11" id="KW-1185">Reference proteome</keyword>
<evidence type="ECO:0000313" key="10">
    <source>
        <dbReference type="EMBL" id="CAL1540402.1"/>
    </source>
</evidence>
<keyword evidence="2 8" id="KW-0812">Transmembrane</keyword>
<organism evidence="10 11">
    <name type="scientific">Lymnaea stagnalis</name>
    <name type="common">Great pond snail</name>
    <name type="synonym">Helix stagnalis</name>
    <dbReference type="NCBI Taxonomy" id="6523"/>
    <lineage>
        <taxon>Eukaryota</taxon>
        <taxon>Metazoa</taxon>
        <taxon>Spiralia</taxon>
        <taxon>Lophotrochozoa</taxon>
        <taxon>Mollusca</taxon>
        <taxon>Gastropoda</taxon>
        <taxon>Heterobranchia</taxon>
        <taxon>Euthyneura</taxon>
        <taxon>Panpulmonata</taxon>
        <taxon>Hygrophila</taxon>
        <taxon>Lymnaeoidea</taxon>
        <taxon>Lymnaeidae</taxon>
        <taxon>Lymnaea</taxon>
    </lineage>
</organism>
<feature type="transmembrane region" description="Helical" evidence="8">
    <location>
        <begin position="6"/>
        <end position="28"/>
    </location>
</feature>
<dbReference type="InterPro" id="IPR000276">
    <property type="entry name" value="GPCR_Rhodpsn"/>
</dbReference>
<keyword evidence="7" id="KW-0807">Transducer</keyword>
<keyword evidence="3 8" id="KW-1133">Transmembrane helix</keyword>
<name>A0AAV2I177_LYMST</name>
<dbReference type="EMBL" id="CAXITT010000380">
    <property type="protein sequence ID" value="CAL1540402.1"/>
    <property type="molecule type" value="Genomic_DNA"/>
</dbReference>
<feature type="transmembrane region" description="Helical" evidence="8">
    <location>
        <begin position="271"/>
        <end position="295"/>
    </location>
</feature>
<dbReference type="AlphaFoldDB" id="A0AAV2I177"/>
<dbReference type="GO" id="GO:0016020">
    <property type="term" value="C:membrane"/>
    <property type="evidence" value="ECO:0007669"/>
    <property type="project" value="UniProtKB-SubCell"/>
</dbReference>
<sequence>EIVFYVAVNGVIGCLGCLANVINIIVFVKQGFKDSVNISLFGLAVSDLGSLVAIVWESVCLNPLFFDSGSAFSTVDIHYLTSAVPHGIFVRIAWWITTFITFERCLCIAMPLKVKQIITPRRTVYIIVVIFVLTFLGMSPLIMANRIGPVFVPALNRTQVVRIYRENGLFIENLGLMFNISFQFGSFIIDFICTAIIIQQLNVKSKWRNESAQISGSGAKEGLATRDRKVVKMVTLISVIFIACLMPSCVNFLLGIVLAPDYTIMGRQQNLFLVIWSTIFTLESINSSVNIFVYYNMSSKFKAVFDDLF</sequence>
<evidence type="ECO:0000256" key="7">
    <source>
        <dbReference type="ARBA" id="ARBA00023224"/>
    </source>
</evidence>
<feature type="non-terminal residue" evidence="10">
    <location>
        <position position="1"/>
    </location>
</feature>
<keyword evidence="6" id="KW-0675">Receptor</keyword>
<feature type="transmembrane region" description="Helical" evidence="8">
    <location>
        <begin position="124"/>
        <end position="143"/>
    </location>
</feature>
<feature type="non-terminal residue" evidence="10">
    <location>
        <position position="309"/>
    </location>
</feature>
<dbReference type="GO" id="GO:0004930">
    <property type="term" value="F:G protein-coupled receptor activity"/>
    <property type="evidence" value="ECO:0007669"/>
    <property type="project" value="UniProtKB-KW"/>
</dbReference>
<dbReference type="PANTHER" id="PTHR24243:SF208">
    <property type="entry name" value="PYROKININ-1 RECEPTOR"/>
    <property type="match status" value="1"/>
</dbReference>
<evidence type="ECO:0000313" key="11">
    <source>
        <dbReference type="Proteomes" id="UP001497497"/>
    </source>
</evidence>
<proteinExistence type="predicted"/>
<feature type="transmembrane region" description="Helical" evidence="8">
    <location>
        <begin position="236"/>
        <end position="259"/>
    </location>
</feature>
<keyword evidence="5 8" id="KW-0472">Membrane</keyword>
<reference evidence="10 11" key="1">
    <citation type="submission" date="2024-04" db="EMBL/GenBank/DDBJ databases">
        <authorList>
            <consortium name="Genoscope - CEA"/>
            <person name="William W."/>
        </authorList>
    </citation>
    <scope>NUCLEOTIDE SEQUENCE [LARGE SCALE GENOMIC DNA]</scope>
</reference>
<dbReference type="PANTHER" id="PTHR24243">
    <property type="entry name" value="G-PROTEIN COUPLED RECEPTOR"/>
    <property type="match status" value="1"/>
</dbReference>
<feature type="domain" description="G-protein coupled receptors family 1 profile" evidence="9">
    <location>
        <begin position="19"/>
        <end position="294"/>
    </location>
</feature>
<dbReference type="Proteomes" id="UP001497497">
    <property type="component" value="Unassembled WGS sequence"/>
</dbReference>
<comment type="caution">
    <text evidence="10">The sequence shown here is derived from an EMBL/GenBank/DDBJ whole genome shotgun (WGS) entry which is preliminary data.</text>
</comment>
<evidence type="ECO:0000256" key="3">
    <source>
        <dbReference type="ARBA" id="ARBA00022989"/>
    </source>
</evidence>
<dbReference type="Gene3D" id="1.20.1070.10">
    <property type="entry name" value="Rhodopsin 7-helix transmembrane proteins"/>
    <property type="match status" value="1"/>
</dbReference>
<gene>
    <name evidence="10" type="ORF">GSLYS_00014051001</name>
</gene>
<evidence type="ECO:0000259" key="9">
    <source>
        <dbReference type="PROSITE" id="PS50262"/>
    </source>
</evidence>
<dbReference type="Pfam" id="PF00001">
    <property type="entry name" value="7tm_1"/>
    <property type="match status" value="1"/>
</dbReference>
<feature type="transmembrane region" description="Helical" evidence="8">
    <location>
        <begin position="176"/>
        <end position="198"/>
    </location>
</feature>
<evidence type="ECO:0000256" key="4">
    <source>
        <dbReference type="ARBA" id="ARBA00023040"/>
    </source>
</evidence>
<keyword evidence="4" id="KW-0297">G-protein coupled receptor</keyword>